<dbReference type="AlphaFoldDB" id="A0A0A9WRP6"/>
<keyword evidence="2" id="KW-0808">Transferase</keyword>
<proteinExistence type="predicted"/>
<gene>
    <name evidence="2" type="primary">rhdA</name>
    <name evidence="2" type="ORF">CM83_4311</name>
</gene>
<name>A0A0A9WRP6_LYGHE</name>
<feature type="region of interest" description="Disordered" evidence="1">
    <location>
        <begin position="1"/>
        <end position="24"/>
    </location>
</feature>
<feature type="non-terminal residue" evidence="2">
    <location>
        <position position="312"/>
    </location>
</feature>
<evidence type="ECO:0000256" key="1">
    <source>
        <dbReference type="SAM" id="MobiDB-lite"/>
    </source>
</evidence>
<evidence type="ECO:0000313" key="2">
    <source>
        <dbReference type="EMBL" id="JAG11092.1"/>
    </source>
</evidence>
<organism evidence="2">
    <name type="scientific">Lygus hesperus</name>
    <name type="common">Western plant bug</name>
    <dbReference type="NCBI Taxonomy" id="30085"/>
    <lineage>
        <taxon>Eukaryota</taxon>
        <taxon>Metazoa</taxon>
        <taxon>Ecdysozoa</taxon>
        <taxon>Arthropoda</taxon>
        <taxon>Hexapoda</taxon>
        <taxon>Insecta</taxon>
        <taxon>Pterygota</taxon>
        <taxon>Neoptera</taxon>
        <taxon>Paraneoptera</taxon>
        <taxon>Hemiptera</taxon>
        <taxon>Heteroptera</taxon>
        <taxon>Panheteroptera</taxon>
        <taxon>Cimicomorpha</taxon>
        <taxon>Miridae</taxon>
        <taxon>Mirini</taxon>
        <taxon>Lygus</taxon>
    </lineage>
</organism>
<reference evidence="2" key="2">
    <citation type="submission" date="2014-07" db="EMBL/GenBank/DDBJ databases">
        <authorList>
            <person name="Hull J."/>
        </authorList>
    </citation>
    <scope>NUCLEOTIDE SEQUENCE</scope>
</reference>
<accession>A0A0A9WRP6</accession>
<reference evidence="2" key="1">
    <citation type="journal article" date="2014" name="PLoS ONE">
        <title>Transcriptome-Based Identification of ABC Transporters in the Western Tarnished Plant Bug Lygus hesperus.</title>
        <authorList>
            <person name="Hull J.J."/>
            <person name="Chaney K."/>
            <person name="Geib S.M."/>
            <person name="Fabrick J.A."/>
            <person name="Brent C.S."/>
            <person name="Walsh D."/>
            <person name="Lavine L.C."/>
        </authorList>
    </citation>
    <scope>NUCLEOTIDE SEQUENCE</scope>
</reference>
<sequence>MNTNDYQWTDRREDRPEPSIKGDTREKLKQTLKQRKNLLAYLSALPGAMTSVVPDYLYLEVDMWDPDGIGALSVESFVANFDAVTEGLTSEQKMILLLNKAEGTAGHILSFYAHTTKLEGGNETYEVARGVLLVRWCGGDPKRSAARLHFTKRRPGECLVLFAERVWGMACDVVRQEGKNIGQEDRIAWVRRLALRTFIRGAGKEMKPLLMLLQPDTIEEALKWAEELEDMMERKEDESLGWDMAAVSLIDKYMTWSKEMVDRTNEEATLELRESHPVLKPPPDTRGTSPVNNPKHHQGANASTDTNRSEER</sequence>
<feature type="compositionally biased region" description="Basic and acidic residues" evidence="1">
    <location>
        <begin position="8"/>
        <end position="24"/>
    </location>
</feature>
<dbReference type="EMBL" id="GBHO01032512">
    <property type="protein sequence ID" value="JAG11092.1"/>
    <property type="molecule type" value="Transcribed_RNA"/>
</dbReference>
<dbReference type="GO" id="GO:0016740">
    <property type="term" value="F:transferase activity"/>
    <property type="evidence" value="ECO:0007669"/>
    <property type="project" value="UniProtKB-KW"/>
</dbReference>
<protein>
    <submittedName>
        <fullName evidence="2">Putative thiosulfate sulfurtransferase</fullName>
    </submittedName>
</protein>
<feature type="compositionally biased region" description="Basic and acidic residues" evidence="1">
    <location>
        <begin position="265"/>
        <end position="277"/>
    </location>
</feature>
<feature type="region of interest" description="Disordered" evidence="1">
    <location>
        <begin position="265"/>
        <end position="312"/>
    </location>
</feature>